<gene>
    <name evidence="12" type="ORF">BV898_18313</name>
</gene>
<evidence type="ECO:0000256" key="8">
    <source>
        <dbReference type="ARBA" id="ARBA00023136"/>
    </source>
</evidence>
<proteinExistence type="inferred from homology"/>
<dbReference type="Proteomes" id="UP000192578">
    <property type="component" value="Unassembled WGS sequence"/>
</dbReference>
<evidence type="ECO:0000256" key="5">
    <source>
        <dbReference type="ARBA" id="ARBA00022737"/>
    </source>
</evidence>
<feature type="repeat" description="Solcar" evidence="10">
    <location>
        <begin position="84"/>
        <end position="170"/>
    </location>
</feature>
<dbReference type="AlphaFoldDB" id="A0A9X6NIL8"/>
<dbReference type="InterPro" id="IPR049563">
    <property type="entry name" value="TXTP-like"/>
</dbReference>
<dbReference type="GO" id="GO:0071913">
    <property type="term" value="F:citrate secondary active transmembrane transporter activity"/>
    <property type="evidence" value="ECO:0007669"/>
    <property type="project" value="TreeGrafter"/>
</dbReference>
<dbReference type="Gene3D" id="1.50.40.10">
    <property type="entry name" value="Mitochondrial carrier domain"/>
    <property type="match status" value="1"/>
</dbReference>
<dbReference type="InterPro" id="IPR018108">
    <property type="entry name" value="MCP_transmembrane"/>
</dbReference>
<keyword evidence="6" id="KW-1133">Transmembrane helix</keyword>
<dbReference type="OrthoDB" id="44467at2759"/>
<reference evidence="13" key="1">
    <citation type="submission" date="2017-01" db="EMBL/GenBank/DDBJ databases">
        <title>Comparative genomics of anhydrobiosis in the tardigrade Hypsibius dujardini.</title>
        <authorList>
            <person name="Yoshida Y."/>
            <person name="Koutsovoulos G."/>
            <person name="Laetsch D."/>
            <person name="Stevens L."/>
            <person name="Kumar S."/>
            <person name="Horikawa D."/>
            <person name="Ishino K."/>
            <person name="Komine S."/>
            <person name="Tomita M."/>
            <person name="Blaxter M."/>
            <person name="Arakawa K."/>
        </authorList>
    </citation>
    <scope>NUCLEOTIDE SEQUENCE [LARGE SCALE GENOMIC DNA]</scope>
    <source>
        <strain evidence="13">Z151</strain>
    </source>
</reference>
<evidence type="ECO:0000256" key="11">
    <source>
        <dbReference type="RuleBase" id="RU000488"/>
    </source>
</evidence>
<organism evidence="12 13">
    <name type="scientific">Hypsibius exemplaris</name>
    <name type="common">Freshwater tardigrade</name>
    <dbReference type="NCBI Taxonomy" id="2072580"/>
    <lineage>
        <taxon>Eukaryota</taxon>
        <taxon>Metazoa</taxon>
        <taxon>Ecdysozoa</taxon>
        <taxon>Tardigrada</taxon>
        <taxon>Eutardigrada</taxon>
        <taxon>Parachela</taxon>
        <taxon>Hypsibioidea</taxon>
        <taxon>Hypsibiidae</taxon>
        <taxon>Hypsibius</taxon>
    </lineage>
</organism>
<feature type="repeat" description="Solcar" evidence="10">
    <location>
        <begin position="277"/>
        <end position="362"/>
    </location>
</feature>
<keyword evidence="5" id="KW-0677">Repeat</keyword>
<dbReference type="Pfam" id="PF00153">
    <property type="entry name" value="Mito_carr"/>
    <property type="match status" value="3"/>
</dbReference>
<dbReference type="SUPFAM" id="SSF103506">
    <property type="entry name" value="Mitochondrial carrier"/>
    <property type="match status" value="1"/>
</dbReference>
<dbReference type="PANTHER" id="PTHR45788">
    <property type="entry name" value="SUCCINATE/FUMARATE MITOCHONDRIAL TRANSPORTER-RELATED"/>
    <property type="match status" value="1"/>
</dbReference>
<evidence type="ECO:0000256" key="3">
    <source>
        <dbReference type="ARBA" id="ARBA00022448"/>
    </source>
</evidence>
<keyword evidence="13" id="KW-1185">Reference proteome</keyword>
<evidence type="ECO:0000256" key="1">
    <source>
        <dbReference type="ARBA" id="ARBA00004225"/>
    </source>
</evidence>
<dbReference type="GO" id="GO:0031966">
    <property type="term" value="C:mitochondrial membrane"/>
    <property type="evidence" value="ECO:0007669"/>
    <property type="project" value="UniProtKB-SubCell"/>
</dbReference>
<comment type="subcellular location">
    <subcellularLocation>
        <location evidence="1">Mitochondrion membrane</location>
        <topology evidence="1">Multi-pass membrane protein</topology>
    </subcellularLocation>
</comment>
<evidence type="ECO:0000313" key="12">
    <source>
        <dbReference type="EMBL" id="OWA53894.1"/>
    </source>
</evidence>
<evidence type="ECO:0000256" key="4">
    <source>
        <dbReference type="ARBA" id="ARBA00022692"/>
    </source>
</evidence>
<comment type="similarity">
    <text evidence="2 11">Belongs to the mitochondrial carrier (TC 2.A.29) family.</text>
</comment>
<dbReference type="PROSITE" id="PS50920">
    <property type="entry name" value="SOLCAR"/>
    <property type="match status" value="3"/>
</dbReference>
<evidence type="ECO:0000256" key="6">
    <source>
        <dbReference type="ARBA" id="ARBA00022989"/>
    </source>
</evidence>
<keyword evidence="8 10" id="KW-0472">Membrane</keyword>
<dbReference type="PRINTS" id="PR00926">
    <property type="entry name" value="MITOCARRIER"/>
</dbReference>
<dbReference type="InterPro" id="IPR023395">
    <property type="entry name" value="MCP_dom_sf"/>
</dbReference>
<evidence type="ECO:0000256" key="2">
    <source>
        <dbReference type="ARBA" id="ARBA00006375"/>
    </source>
</evidence>
<protein>
    <recommendedName>
        <fullName evidence="9">Citrate transport protein</fullName>
    </recommendedName>
</protein>
<name>A0A9X6NIL8_HYPEX</name>
<dbReference type="FunFam" id="1.50.40.10:FF:000007">
    <property type="entry name" value="Mitochondrial tricarboxylate transport protein-like"/>
    <property type="match status" value="1"/>
</dbReference>
<keyword evidence="4 10" id="KW-0812">Transmembrane</keyword>
<keyword evidence="7" id="KW-0496">Mitochondrion</keyword>
<dbReference type="GO" id="GO:0006843">
    <property type="term" value="P:mitochondrial citrate transmembrane transport"/>
    <property type="evidence" value="ECO:0007669"/>
    <property type="project" value="TreeGrafter"/>
</dbReference>
<evidence type="ECO:0000256" key="9">
    <source>
        <dbReference type="ARBA" id="ARBA00042640"/>
    </source>
</evidence>
<dbReference type="PANTHER" id="PTHR45788:SF4">
    <property type="entry name" value="TRICARBOXYLATE TRANSPORT PROTEIN, MITOCHONDRIAL"/>
    <property type="match status" value="1"/>
</dbReference>
<accession>A0A9X6NIL8</accession>
<sequence>MTSLAEMLMGLERVDPATLAAPLPSSLGLSHGPVSSSSSLTTPVAVSHPELIAAAASPSSPIAVFFFGPPVARKASSNRVKHVRKSTNSVLAGTIAGAMEICITYPIDYMKIQLQLDARSTTPRFKSMADVVKQTFQNHGIRGLYRGLNVAVLSPKAVVRFGAFEQLKKLNVNEKGQLSSTATFMCGLGAGAFEAIFAVTPIESIKIKFIHDLNFSEQKYNGLFHGVRSIVKQQGLKGIYQGVIPTVMKTSTNQAIRFLVVESLKDWKKKGDPRAKVNKGLTALFGAIGGIVSVFLNTPLDVLKSRMQGLEAHKYRNVVHCAYQIGRKEGPLAFYKGTLPRLMRVPLETAITFTVYDFVMELLHEHVWEHH</sequence>
<evidence type="ECO:0000256" key="7">
    <source>
        <dbReference type="ARBA" id="ARBA00023128"/>
    </source>
</evidence>
<evidence type="ECO:0000313" key="13">
    <source>
        <dbReference type="Proteomes" id="UP000192578"/>
    </source>
</evidence>
<dbReference type="InterPro" id="IPR002067">
    <property type="entry name" value="MCP"/>
</dbReference>
<comment type="caution">
    <text evidence="12">The sequence shown here is derived from an EMBL/GenBank/DDBJ whole genome shotgun (WGS) entry which is preliminary data.</text>
</comment>
<dbReference type="EMBL" id="MTYJ01000354">
    <property type="protein sequence ID" value="OWA53894.1"/>
    <property type="molecule type" value="Genomic_DNA"/>
</dbReference>
<keyword evidence="3 11" id="KW-0813">Transport</keyword>
<evidence type="ECO:0000256" key="10">
    <source>
        <dbReference type="PROSITE-ProRule" id="PRU00282"/>
    </source>
</evidence>
<feature type="repeat" description="Solcar" evidence="10">
    <location>
        <begin position="178"/>
        <end position="267"/>
    </location>
</feature>